<dbReference type="Pfam" id="PF02686">
    <property type="entry name" value="GatC"/>
    <property type="match status" value="1"/>
</dbReference>
<comment type="catalytic activity">
    <reaction evidence="1">
        <text>L-glutamyl-tRNA(Gln) + L-glutamine + ATP + H2O = L-glutaminyl-tRNA(Gln) + L-glutamate + ADP + phosphate + H(+)</text>
        <dbReference type="Rhea" id="RHEA:17521"/>
        <dbReference type="Rhea" id="RHEA-COMP:9681"/>
        <dbReference type="Rhea" id="RHEA-COMP:9684"/>
        <dbReference type="ChEBI" id="CHEBI:15377"/>
        <dbReference type="ChEBI" id="CHEBI:15378"/>
        <dbReference type="ChEBI" id="CHEBI:29985"/>
        <dbReference type="ChEBI" id="CHEBI:30616"/>
        <dbReference type="ChEBI" id="CHEBI:43474"/>
        <dbReference type="ChEBI" id="CHEBI:58359"/>
        <dbReference type="ChEBI" id="CHEBI:78520"/>
        <dbReference type="ChEBI" id="CHEBI:78521"/>
        <dbReference type="ChEBI" id="CHEBI:456216"/>
    </reaction>
</comment>
<accession>H5UNJ1</accession>
<dbReference type="NCBIfam" id="TIGR00135">
    <property type="entry name" value="gatC"/>
    <property type="match status" value="1"/>
</dbReference>
<dbReference type="GO" id="GO:0006412">
    <property type="term" value="P:translation"/>
    <property type="evidence" value="ECO:0007669"/>
    <property type="project" value="UniProtKB-UniRule"/>
</dbReference>
<name>H5UNJ1_9MICO</name>
<dbReference type="Gene3D" id="1.10.20.60">
    <property type="entry name" value="Glu-tRNAGln amidotransferase C subunit, N-terminal domain"/>
    <property type="match status" value="1"/>
</dbReference>
<dbReference type="GO" id="GO:0016740">
    <property type="term" value="F:transferase activity"/>
    <property type="evidence" value="ECO:0007669"/>
    <property type="project" value="UniProtKB-KW"/>
</dbReference>
<gene>
    <name evidence="1 2" type="primary">gatC</name>
    <name evidence="2" type="ORF">MOPEL_007_01150</name>
</gene>
<keyword evidence="1" id="KW-0547">Nucleotide-binding</keyword>
<comment type="subunit">
    <text evidence="1">Heterotrimer of A, B and C subunits.</text>
</comment>
<dbReference type="InterPro" id="IPR036113">
    <property type="entry name" value="Asp/Glu-ADT_sf_sub_c"/>
</dbReference>
<sequence>MDHLAMLARIDLTDAESEQLAGDLSVILDSLAQVREAAAEDVAPMSHPQPLSNVMRADEVRPGLTAEQALAGAPAAEDDRFLVPRILTDD</sequence>
<dbReference type="HAMAP" id="MF_00122">
    <property type="entry name" value="GatC"/>
    <property type="match status" value="1"/>
</dbReference>
<dbReference type="PANTHER" id="PTHR15004">
    <property type="entry name" value="GLUTAMYL-TRNA(GLN) AMIDOTRANSFERASE SUBUNIT C, MITOCHONDRIAL"/>
    <property type="match status" value="1"/>
</dbReference>
<keyword evidence="2" id="KW-0808">Transferase</keyword>
<evidence type="ECO:0000313" key="2">
    <source>
        <dbReference type="EMBL" id="GAB47299.1"/>
    </source>
</evidence>
<reference evidence="2 3" key="1">
    <citation type="submission" date="2012-02" db="EMBL/GenBank/DDBJ databases">
        <title>Whole genome shotgun sequence of Mobilicoccus pelagius NBRC 104925.</title>
        <authorList>
            <person name="Yoshida Y."/>
            <person name="Hosoyama A."/>
            <person name="Tsuchikane K."/>
            <person name="Katsumata H."/>
            <person name="Yamazaki S."/>
            <person name="Fujita N."/>
        </authorList>
    </citation>
    <scope>NUCLEOTIDE SEQUENCE [LARGE SCALE GENOMIC DNA]</scope>
    <source>
        <strain evidence="2 3">NBRC 104925</strain>
    </source>
</reference>
<dbReference type="GO" id="GO:0006450">
    <property type="term" value="P:regulation of translational fidelity"/>
    <property type="evidence" value="ECO:0007669"/>
    <property type="project" value="InterPro"/>
</dbReference>
<dbReference type="EMBL" id="BAFE01000007">
    <property type="protein sequence ID" value="GAB47299.1"/>
    <property type="molecule type" value="Genomic_DNA"/>
</dbReference>
<dbReference type="eggNOG" id="COG0721">
    <property type="taxonomic scope" value="Bacteria"/>
</dbReference>
<dbReference type="PANTHER" id="PTHR15004:SF0">
    <property type="entry name" value="GLUTAMYL-TRNA(GLN) AMIDOTRANSFERASE SUBUNIT C, MITOCHONDRIAL"/>
    <property type="match status" value="1"/>
</dbReference>
<protein>
    <recommendedName>
        <fullName evidence="1">Aspartyl/glutamyl-tRNA(Asn/Gln) amidotransferase subunit C</fullName>
        <shortName evidence="1">Asp/Glu-ADT subunit C</shortName>
        <ecNumber evidence="1">6.3.5.-</ecNumber>
    </recommendedName>
</protein>
<comment type="similarity">
    <text evidence="1">Belongs to the GatC family.</text>
</comment>
<evidence type="ECO:0000256" key="1">
    <source>
        <dbReference type="HAMAP-Rule" id="MF_00122"/>
    </source>
</evidence>
<proteinExistence type="inferred from homology"/>
<dbReference type="GO" id="GO:0070681">
    <property type="term" value="P:glutaminyl-tRNAGln biosynthesis via transamidation"/>
    <property type="evidence" value="ECO:0007669"/>
    <property type="project" value="TreeGrafter"/>
</dbReference>
<evidence type="ECO:0000313" key="3">
    <source>
        <dbReference type="Proteomes" id="UP000004367"/>
    </source>
</evidence>
<dbReference type="InterPro" id="IPR003837">
    <property type="entry name" value="GatC"/>
</dbReference>
<comment type="catalytic activity">
    <reaction evidence="1">
        <text>L-aspartyl-tRNA(Asn) + L-glutamine + ATP + H2O = L-asparaginyl-tRNA(Asn) + L-glutamate + ADP + phosphate + 2 H(+)</text>
        <dbReference type="Rhea" id="RHEA:14513"/>
        <dbReference type="Rhea" id="RHEA-COMP:9674"/>
        <dbReference type="Rhea" id="RHEA-COMP:9677"/>
        <dbReference type="ChEBI" id="CHEBI:15377"/>
        <dbReference type="ChEBI" id="CHEBI:15378"/>
        <dbReference type="ChEBI" id="CHEBI:29985"/>
        <dbReference type="ChEBI" id="CHEBI:30616"/>
        <dbReference type="ChEBI" id="CHEBI:43474"/>
        <dbReference type="ChEBI" id="CHEBI:58359"/>
        <dbReference type="ChEBI" id="CHEBI:78515"/>
        <dbReference type="ChEBI" id="CHEBI:78516"/>
        <dbReference type="ChEBI" id="CHEBI:456216"/>
    </reaction>
</comment>
<comment type="function">
    <text evidence="1">Allows the formation of correctly charged Asn-tRNA(Asn) or Gln-tRNA(Gln) through the transamidation of misacylated Asp-tRNA(Asn) or Glu-tRNA(Gln) in organisms which lack either or both of asparaginyl-tRNA or glutaminyl-tRNA synthetases. The reaction takes place in the presence of glutamine and ATP through an activated phospho-Asp-tRNA(Asn) or phospho-Glu-tRNA(Gln).</text>
</comment>
<dbReference type="GO" id="GO:0005524">
    <property type="term" value="F:ATP binding"/>
    <property type="evidence" value="ECO:0007669"/>
    <property type="project" value="UniProtKB-KW"/>
</dbReference>
<dbReference type="SUPFAM" id="SSF141000">
    <property type="entry name" value="Glu-tRNAGln amidotransferase C subunit"/>
    <property type="match status" value="1"/>
</dbReference>
<comment type="caution">
    <text evidence="2">The sequence shown here is derived from an EMBL/GenBank/DDBJ whole genome shotgun (WGS) entry which is preliminary data.</text>
</comment>
<keyword evidence="1" id="KW-0436">Ligase</keyword>
<dbReference type="AlphaFoldDB" id="H5UNJ1"/>
<dbReference type="GO" id="GO:0050567">
    <property type="term" value="F:glutaminyl-tRNA synthase (glutamine-hydrolyzing) activity"/>
    <property type="evidence" value="ECO:0007669"/>
    <property type="project" value="UniProtKB-UniRule"/>
</dbReference>
<keyword evidence="1" id="KW-0648">Protein biosynthesis</keyword>
<keyword evidence="3" id="KW-1185">Reference proteome</keyword>
<dbReference type="STRING" id="1089455.MOPEL_007_01150"/>
<organism evidence="2 3">
    <name type="scientific">Mobilicoccus pelagius NBRC 104925</name>
    <dbReference type="NCBI Taxonomy" id="1089455"/>
    <lineage>
        <taxon>Bacteria</taxon>
        <taxon>Bacillati</taxon>
        <taxon>Actinomycetota</taxon>
        <taxon>Actinomycetes</taxon>
        <taxon>Micrococcales</taxon>
        <taxon>Dermatophilaceae</taxon>
        <taxon>Mobilicoccus</taxon>
    </lineage>
</organism>
<dbReference type="Proteomes" id="UP000004367">
    <property type="component" value="Unassembled WGS sequence"/>
</dbReference>
<dbReference type="GO" id="GO:0050566">
    <property type="term" value="F:asparaginyl-tRNA synthase (glutamine-hydrolyzing) activity"/>
    <property type="evidence" value="ECO:0007669"/>
    <property type="project" value="RHEA"/>
</dbReference>
<keyword evidence="1" id="KW-0067">ATP-binding</keyword>
<dbReference type="EC" id="6.3.5.-" evidence="1"/>